<keyword evidence="3 10" id="KW-0808">Transferase</keyword>
<evidence type="ECO:0000256" key="1">
    <source>
        <dbReference type="ARBA" id="ARBA00004141"/>
    </source>
</evidence>
<evidence type="ECO:0000256" key="7">
    <source>
        <dbReference type="ARBA" id="ARBA00023098"/>
    </source>
</evidence>
<keyword evidence="4 10" id="KW-0812">Transmembrane</keyword>
<evidence type="ECO:0000256" key="8">
    <source>
        <dbReference type="ARBA" id="ARBA00023136"/>
    </source>
</evidence>
<keyword evidence="9 10" id="KW-0275">Fatty acid biosynthesis</keyword>
<comment type="similarity">
    <text evidence="10">Belongs to the ELO family.</text>
</comment>
<keyword evidence="5 10" id="KW-0276">Fatty acid metabolism</keyword>
<dbReference type="GO" id="GO:0009922">
    <property type="term" value="F:fatty acid elongase activity"/>
    <property type="evidence" value="ECO:0007669"/>
    <property type="project" value="UniProtKB-EC"/>
</dbReference>
<name>A0AAD9NV83_RIDPI</name>
<dbReference type="Pfam" id="PF01151">
    <property type="entry name" value="ELO"/>
    <property type="match status" value="1"/>
</dbReference>
<dbReference type="PANTHER" id="PTHR11157">
    <property type="entry name" value="FATTY ACID ACYL TRANSFERASE-RELATED"/>
    <property type="match status" value="1"/>
</dbReference>
<comment type="catalytic activity">
    <reaction evidence="10">
        <text>a very-long-chain acyl-CoA + malonyl-CoA + H(+) = a very-long-chain 3-oxoacyl-CoA + CO2 + CoA</text>
        <dbReference type="Rhea" id="RHEA:32727"/>
        <dbReference type="ChEBI" id="CHEBI:15378"/>
        <dbReference type="ChEBI" id="CHEBI:16526"/>
        <dbReference type="ChEBI" id="CHEBI:57287"/>
        <dbReference type="ChEBI" id="CHEBI:57384"/>
        <dbReference type="ChEBI" id="CHEBI:90725"/>
        <dbReference type="ChEBI" id="CHEBI:90736"/>
        <dbReference type="EC" id="2.3.1.199"/>
    </reaction>
</comment>
<keyword evidence="12" id="KW-1185">Reference proteome</keyword>
<gene>
    <name evidence="11" type="ORF">NP493_428g00007</name>
</gene>
<feature type="transmembrane region" description="Helical" evidence="10">
    <location>
        <begin position="182"/>
        <end position="199"/>
    </location>
</feature>
<evidence type="ECO:0000256" key="2">
    <source>
        <dbReference type="ARBA" id="ARBA00022516"/>
    </source>
</evidence>
<dbReference type="Proteomes" id="UP001209878">
    <property type="component" value="Unassembled WGS sequence"/>
</dbReference>
<evidence type="ECO:0000256" key="5">
    <source>
        <dbReference type="ARBA" id="ARBA00022832"/>
    </source>
</evidence>
<organism evidence="11 12">
    <name type="scientific">Ridgeia piscesae</name>
    <name type="common">Tubeworm</name>
    <dbReference type="NCBI Taxonomy" id="27915"/>
    <lineage>
        <taxon>Eukaryota</taxon>
        <taxon>Metazoa</taxon>
        <taxon>Spiralia</taxon>
        <taxon>Lophotrochozoa</taxon>
        <taxon>Annelida</taxon>
        <taxon>Polychaeta</taxon>
        <taxon>Sedentaria</taxon>
        <taxon>Canalipalpata</taxon>
        <taxon>Sabellida</taxon>
        <taxon>Siboglinidae</taxon>
        <taxon>Ridgeia</taxon>
    </lineage>
</organism>
<dbReference type="AlphaFoldDB" id="A0AAD9NV83"/>
<dbReference type="PANTHER" id="PTHR11157:SF126">
    <property type="entry name" value="ELONGATION OF VERY LONG CHAIN FATTY ACIDS PROTEIN"/>
    <property type="match status" value="1"/>
</dbReference>
<feature type="transmembrane region" description="Helical" evidence="10">
    <location>
        <begin position="35"/>
        <end position="56"/>
    </location>
</feature>
<evidence type="ECO:0000256" key="9">
    <source>
        <dbReference type="ARBA" id="ARBA00023160"/>
    </source>
</evidence>
<sequence length="262" mass="30510">MSSPLPAILTVIIYLIVVIKGPKWMEKRPPFELRYVLISYNFCLVLLSVYMCYEFFVTSVMQPGFSLLCASVDYSNKPSAVRLAKVCWWYWFSKLIELADTVFFILRKKNGQITFLHVYHHGSMVLLWWVGVKFIPGGEAYFSGMANSFIHIFMYTYYLLAAFGPHMQKYLWWKRYMTKMQLIQFFAILGHISTATFLNCGVPIAYQWTLVFYSISLIVLFSNFYYQTYRKKQAAAISKHLQPVVQGDGLQISGLVKESKQD</sequence>
<dbReference type="GO" id="GO:0042761">
    <property type="term" value="P:very long-chain fatty acid biosynthetic process"/>
    <property type="evidence" value="ECO:0007669"/>
    <property type="project" value="TreeGrafter"/>
</dbReference>
<comment type="caution">
    <text evidence="11">The sequence shown here is derived from an EMBL/GenBank/DDBJ whole genome shotgun (WGS) entry which is preliminary data.</text>
</comment>
<keyword evidence="7 10" id="KW-0443">Lipid metabolism</keyword>
<feature type="transmembrane region" description="Helical" evidence="10">
    <location>
        <begin position="6"/>
        <end position="23"/>
    </location>
</feature>
<feature type="transmembrane region" description="Helical" evidence="10">
    <location>
        <begin position="141"/>
        <end position="161"/>
    </location>
</feature>
<keyword evidence="8 10" id="KW-0472">Membrane</keyword>
<accession>A0AAD9NV83</accession>
<dbReference type="GO" id="GO:0005789">
    <property type="term" value="C:endoplasmic reticulum membrane"/>
    <property type="evidence" value="ECO:0007669"/>
    <property type="project" value="TreeGrafter"/>
</dbReference>
<feature type="transmembrane region" description="Helical" evidence="10">
    <location>
        <begin position="118"/>
        <end position="135"/>
    </location>
</feature>
<keyword evidence="2 10" id="KW-0444">Lipid biosynthesis</keyword>
<dbReference type="PROSITE" id="PS01188">
    <property type="entry name" value="ELO"/>
    <property type="match status" value="1"/>
</dbReference>
<evidence type="ECO:0000256" key="10">
    <source>
        <dbReference type="RuleBase" id="RU361115"/>
    </source>
</evidence>
<dbReference type="GO" id="GO:0034626">
    <property type="term" value="P:fatty acid elongation, polyunsaturated fatty acid"/>
    <property type="evidence" value="ECO:0007669"/>
    <property type="project" value="TreeGrafter"/>
</dbReference>
<evidence type="ECO:0000313" key="12">
    <source>
        <dbReference type="Proteomes" id="UP001209878"/>
    </source>
</evidence>
<dbReference type="EC" id="2.3.1.199" evidence="10"/>
<evidence type="ECO:0000256" key="3">
    <source>
        <dbReference type="ARBA" id="ARBA00022679"/>
    </source>
</evidence>
<dbReference type="EMBL" id="JAODUO010000427">
    <property type="protein sequence ID" value="KAK2180759.1"/>
    <property type="molecule type" value="Genomic_DNA"/>
</dbReference>
<dbReference type="GO" id="GO:0019367">
    <property type="term" value="P:fatty acid elongation, saturated fatty acid"/>
    <property type="evidence" value="ECO:0007669"/>
    <property type="project" value="TreeGrafter"/>
</dbReference>
<feature type="transmembrane region" description="Helical" evidence="10">
    <location>
        <begin position="205"/>
        <end position="226"/>
    </location>
</feature>
<evidence type="ECO:0000256" key="4">
    <source>
        <dbReference type="ARBA" id="ARBA00022692"/>
    </source>
</evidence>
<reference evidence="11" key="1">
    <citation type="journal article" date="2023" name="Mol. Biol. Evol.">
        <title>Third-Generation Sequencing Reveals the Adaptive Role of the Epigenome in Three Deep-Sea Polychaetes.</title>
        <authorList>
            <person name="Perez M."/>
            <person name="Aroh O."/>
            <person name="Sun Y."/>
            <person name="Lan Y."/>
            <person name="Juniper S.K."/>
            <person name="Young C.R."/>
            <person name="Angers B."/>
            <person name="Qian P.Y."/>
        </authorList>
    </citation>
    <scope>NUCLEOTIDE SEQUENCE</scope>
    <source>
        <strain evidence="11">R07B-5</strain>
    </source>
</reference>
<dbReference type="InterPro" id="IPR030457">
    <property type="entry name" value="ELO_CS"/>
</dbReference>
<protein>
    <recommendedName>
        <fullName evidence="10">Elongation of very long chain fatty acids protein</fullName>
        <ecNumber evidence="10">2.3.1.199</ecNumber>
    </recommendedName>
    <alternativeName>
        <fullName evidence="10">Very-long-chain 3-oxoacyl-CoA synthase</fullName>
    </alternativeName>
</protein>
<dbReference type="InterPro" id="IPR002076">
    <property type="entry name" value="ELO_fam"/>
</dbReference>
<evidence type="ECO:0000313" key="11">
    <source>
        <dbReference type="EMBL" id="KAK2180759.1"/>
    </source>
</evidence>
<dbReference type="GO" id="GO:0034625">
    <property type="term" value="P:fatty acid elongation, monounsaturated fatty acid"/>
    <property type="evidence" value="ECO:0007669"/>
    <property type="project" value="TreeGrafter"/>
</dbReference>
<comment type="subcellular location">
    <subcellularLocation>
        <location evidence="1">Membrane</location>
        <topology evidence="1">Multi-pass membrane protein</topology>
    </subcellularLocation>
</comment>
<evidence type="ECO:0000256" key="6">
    <source>
        <dbReference type="ARBA" id="ARBA00022989"/>
    </source>
</evidence>
<feature type="transmembrane region" description="Helical" evidence="10">
    <location>
        <begin position="88"/>
        <end position="106"/>
    </location>
</feature>
<keyword evidence="6 10" id="KW-1133">Transmembrane helix</keyword>
<proteinExistence type="inferred from homology"/>
<dbReference type="GO" id="GO:0030148">
    <property type="term" value="P:sphingolipid biosynthetic process"/>
    <property type="evidence" value="ECO:0007669"/>
    <property type="project" value="TreeGrafter"/>
</dbReference>